<dbReference type="Gene3D" id="3.40.50.1360">
    <property type="match status" value="1"/>
</dbReference>
<evidence type="ECO:0000256" key="1">
    <source>
        <dbReference type="ARBA" id="ARBA00022801"/>
    </source>
</evidence>
<feature type="domain" description="Glucosamine/galactosamine-6-phosphate isomerase" evidence="3">
    <location>
        <begin position="32"/>
        <end position="234"/>
    </location>
</feature>
<dbReference type="SUPFAM" id="SSF100950">
    <property type="entry name" value="NagB/RpiA/CoA transferase-like"/>
    <property type="match status" value="1"/>
</dbReference>
<keyword evidence="1" id="KW-0378">Hydrolase</keyword>
<accession>A0ABP5AUI9</accession>
<evidence type="ECO:0000256" key="2">
    <source>
        <dbReference type="ARBA" id="ARBA00023277"/>
    </source>
</evidence>
<dbReference type="Pfam" id="PF01182">
    <property type="entry name" value="Glucosamine_iso"/>
    <property type="match status" value="1"/>
</dbReference>
<reference evidence="5" key="1">
    <citation type="journal article" date="2019" name="Int. J. Syst. Evol. Microbiol.">
        <title>The Global Catalogue of Microorganisms (GCM) 10K type strain sequencing project: providing services to taxonomists for standard genome sequencing and annotation.</title>
        <authorList>
            <consortium name="The Broad Institute Genomics Platform"/>
            <consortium name="The Broad Institute Genome Sequencing Center for Infectious Disease"/>
            <person name="Wu L."/>
            <person name="Ma J."/>
        </authorList>
    </citation>
    <scope>NUCLEOTIDE SEQUENCE [LARGE SCALE GENOMIC DNA]</scope>
    <source>
        <strain evidence="5">JCM 13316</strain>
    </source>
</reference>
<dbReference type="EMBL" id="BAAALV010000005">
    <property type="protein sequence ID" value="GAA1919073.1"/>
    <property type="molecule type" value="Genomic_DNA"/>
</dbReference>
<gene>
    <name evidence="4" type="ORF">GCM10009688_25160</name>
</gene>
<dbReference type="InterPro" id="IPR004547">
    <property type="entry name" value="Glucosamine6P_isomerase"/>
</dbReference>
<dbReference type="InterPro" id="IPR037171">
    <property type="entry name" value="NagB/RpiA_transferase-like"/>
</dbReference>
<organism evidence="4 5">
    <name type="scientific">Arthrobacter gandavensis</name>
    <dbReference type="NCBI Taxonomy" id="169960"/>
    <lineage>
        <taxon>Bacteria</taxon>
        <taxon>Bacillati</taxon>
        <taxon>Actinomycetota</taxon>
        <taxon>Actinomycetes</taxon>
        <taxon>Micrococcales</taxon>
        <taxon>Micrococcaceae</taxon>
        <taxon>Arthrobacter</taxon>
    </lineage>
</organism>
<dbReference type="InterPro" id="IPR006148">
    <property type="entry name" value="Glc/Gal-6P_isomerase"/>
</dbReference>
<evidence type="ECO:0000313" key="4">
    <source>
        <dbReference type="EMBL" id="GAA1919073.1"/>
    </source>
</evidence>
<protein>
    <submittedName>
        <fullName evidence="4">Glucosamine-6-phosphate deaminase</fullName>
    </submittedName>
</protein>
<name>A0ABP5AUI9_9MICC</name>
<dbReference type="RefSeq" id="WP_235472151.1">
    <property type="nucleotide sequence ID" value="NZ_BAAALV010000005.1"/>
</dbReference>
<keyword evidence="2" id="KW-0119">Carbohydrate metabolism</keyword>
<dbReference type="InterPro" id="IPR018321">
    <property type="entry name" value="Glucosamine6P_isomerase_CS"/>
</dbReference>
<dbReference type="CDD" id="cd01399">
    <property type="entry name" value="GlcN6P_deaminase"/>
    <property type="match status" value="1"/>
</dbReference>
<keyword evidence="5" id="KW-1185">Reference proteome</keyword>
<evidence type="ECO:0000259" key="3">
    <source>
        <dbReference type="Pfam" id="PF01182"/>
    </source>
</evidence>
<dbReference type="PANTHER" id="PTHR11280">
    <property type="entry name" value="GLUCOSAMINE-6-PHOSPHATE ISOMERASE"/>
    <property type="match status" value="1"/>
</dbReference>
<comment type="caution">
    <text evidence="4">The sequence shown here is derived from an EMBL/GenBank/DDBJ whole genome shotgun (WGS) entry which is preliminary data.</text>
</comment>
<evidence type="ECO:0000313" key="5">
    <source>
        <dbReference type="Proteomes" id="UP001500784"/>
    </source>
</evidence>
<dbReference type="PANTHER" id="PTHR11280:SF5">
    <property type="entry name" value="GLUCOSAMINE-6-PHOSPHATE ISOMERASE"/>
    <property type="match status" value="1"/>
</dbReference>
<dbReference type="Proteomes" id="UP001500784">
    <property type="component" value="Unassembled WGS sequence"/>
</dbReference>
<proteinExistence type="predicted"/>
<sequence length="247" mass="26018">MRAGTVNRPAAPLVRNLEPQDIGPAAAVLVLAALNARRDPVIGVATGSSPSPLYDALSASGADFTRAAWFALDEYVGLPPGHPESYAEVLRREIIGPLGLDPKTVHLPDPHREDLQAACDDYERRIAAAGGIDLQILGIGRNGHLAFNEPGGALDSRTRVEVLTEDTRRANQRFFDSLDSVPTRCLTQGLGTILEAGQLLLIAQGEDKAPALRAALHGPVSPECPASVLQLHGRVTVLADAAAASLL</sequence>
<dbReference type="PROSITE" id="PS01161">
    <property type="entry name" value="GLC_GALNAC_ISOMERASE"/>
    <property type="match status" value="1"/>
</dbReference>